<keyword evidence="2" id="KW-1185">Reference proteome</keyword>
<evidence type="ECO:0008006" key="3">
    <source>
        <dbReference type="Google" id="ProtNLM"/>
    </source>
</evidence>
<comment type="caution">
    <text evidence="1">The sequence shown here is derived from an EMBL/GenBank/DDBJ whole genome shotgun (WGS) entry which is preliminary data.</text>
</comment>
<reference evidence="1 2" key="1">
    <citation type="submission" date="2021-03" db="EMBL/GenBank/DDBJ databases">
        <title>Aliifodinibius sp. nov., a new bacterium isolated from saline soil.</title>
        <authorList>
            <person name="Galisteo C."/>
            <person name="De La Haba R."/>
            <person name="Sanchez-Porro C."/>
            <person name="Ventosa A."/>
        </authorList>
    </citation>
    <scope>NUCLEOTIDE SEQUENCE [LARGE SCALE GENOMIC DNA]</scope>
    <source>
        <strain evidence="1 2">1BSP15-2V2</strain>
    </source>
</reference>
<name>A0ABT3PHN5_9BACT</name>
<dbReference type="Proteomes" id="UP001207918">
    <property type="component" value="Unassembled WGS sequence"/>
</dbReference>
<protein>
    <recommendedName>
        <fullName evidence="3">Outer membrane protein beta-barrel domain-containing protein</fullName>
    </recommendedName>
</protein>
<accession>A0ABT3PHN5</accession>
<evidence type="ECO:0000313" key="2">
    <source>
        <dbReference type="Proteomes" id="UP001207918"/>
    </source>
</evidence>
<proteinExistence type="predicted"/>
<gene>
    <name evidence="1" type="ORF">J6I44_01155</name>
</gene>
<organism evidence="1 2">
    <name type="scientific">Fodinibius salsisoli</name>
    <dbReference type="NCBI Taxonomy" id="2820877"/>
    <lineage>
        <taxon>Bacteria</taxon>
        <taxon>Pseudomonadati</taxon>
        <taxon>Balneolota</taxon>
        <taxon>Balneolia</taxon>
        <taxon>Balneolales</taxon>
        <taxon>Balneolaceae</taxon>
        <taxon>Fodinibius</taxon>
    </lineage>
</organism>
<dbReference type="EMBL" id="JAGGJA010000001">
    <property type="protein sequence ID" value="MCW9705436.1"/>
    <property type="molecule type" value="Genomic_DNA"/>
</dbReference>
<sequence length="169" mass="18285">MKESTILFITVMIMGLTQDFATAQNKTPGREAAYFQIGGDGITIVSLNYDRTLAGPLQGRVGLGYSYAVGDIEILDHNYLVSLPMQASYLMGGDNNFFEITGGITPTYLWGAGSGAKRESEFTVVPSLFVGYRHQPLGNGFLFRVNLGAGYDREGIHPAIGLSFGFVIN</sequence>
<dbReference type="RefSeq" id="WP_265764099.1">
    <property type="nucleotide sequence ID" value="NZ_JAGGJA010000001.1"/>
</dbReference>
<evidence type="ECO:0000313" key="1">
    <source>
        <dbReference type="EMBL" id="MCW9705436.1"/>
    </source>
</evidence>